<dbReference type="PANTHER" id="PTHR12955:SF1">
    <property type="entry name" value="INTEGRATOR COMPLEX SUBUNIT 13"/>
    <property type="match status" value="1"/>
</dbReference>
<gene>
    <name evidence="10" type="primary">INTS13</name>
    <name evidence="10" type="ORF">BLAG_LOCUS19705</name>
</gene>
<organism evidence="10 11">
    <name type="scientific">Branchiostoma lanceolatum</name>
    <name type="common">Common lancelet</name>
    <name type="synonym">Amphioxus lanceolatum</name>
    <dbReference type="NCBI Taxonomy" id="7740"/>
    <lineage>
        <taxon>Eukaryota</taxon>
        <taxon>Metazoa</taxon>
        <taxon>Chordata</taxon>
        <taxon>Cephalochordata</taxon>
        <taxon>Leptocardii</taxon>
        <taxon>Amphioxiformes</taxon>
        <taxon>Branchiostomatidae</taxon>
        <taxon>Branchiostoma</taxon>
    </lineage>
</organism>
<comment type="similarity">
    <text evidence="8">Belongs to the Integrator subunit 13 family.</text>
</comment>
<evidence type="ECO:0000256" key="7">
    <source>
        <dbReference type="ARBA" id="ARBA00023306"/>
    </source>
</evidence>
<dbReference type="PANTHER" id="PTHR12955">
    <property type="entry name" value="SARCOMA ANTIGEN NY-SAR-95-RELATED"/>
    <property type="match status" value="1"/>
</dbReference>
<dbReference type="InterPro" id="IPR019355">
    <property type="entry name" value="Cell_cycle_regulator_Mat89Bb"/>
</dbReference>
<keyword evidence="4" id="KW-0132">Cell division</keyword>
<accession>A0A8J9ZYH0</accession>
<dbReference type="GO" id="GO:0032039">
    <property type="term" value="C:integrator complex"/>
    <property type="evidence" value="ECO:0007669"/>
    <property type="project" value="TreeGrafter"/>
</dbReference>
<evidence type="ECO:0000256" key="9">
    <source>
        <dbReference type="SAM" id="MobiDB-lite"/>
    </source>
</evidence>
<evidence type="ECO:0000256" key="1">
    <source>
        <dbReference type="ARBA" id="ARBA00004123"/>
    </source>
</evidence>
<dbReference type="GO" id="GO:0005737">
    <property type="term" value="C:cytoplasm"/>
    <property type="evidence" value="ECO:0007669"/>
    <property type="project" value="UniProtKB-SubCell"/>
</dbReference>
<dbReference type="GO" id="GO:0051642">
    <property type="term" value="P:centrosome localization"/>
    <property type="evidence" value="ECO:0007669"/>
    <property type="project" value="TreeGrafter"/>
</dbReference>
<keyword evidence="6" id="KW-0539">Nucleus</keyword>
<evidence type="ECO:0000256" key="4">
    <source>
        <dbReference type="ARBA" id="ARBA00022618"/>
    </source>
</evidence>
<evidence type="ECO:0000256" key="8">
    <source>
        <dbReference type="ARBA" id="ARBA00061603"/>
    </source>
</evidence>
<sequence length="731" mass="80922">MAAEGSAPKIFPSSHKTVVILDHSPFMSEPCGQTVDFDILPKQSRAAPGIIPLAPLAKSLWTCTVEAASEYARVVYDVYPPRSRDKLLKFVITDTEARPLNSWVEEEQSLSNVLQGLAVVGPPSESDDAENCSVMHGLAMAVESLCEGSEKQLEHKASLADPEEPVVNKGRVVCITTVKSQGHIQMLEECMQEAIVQHNKIAEAADKLPITHCELVLIHTVPVGADNNIQDEPNKEVSSLLSCEVHSVHSGRHIAAKLALLVQKHFHLTSTTITGIPMKEEQNASTSANYDVEILHSKDAHIEILKMGSTSQGYDSSGFACSKDSFGRETVILKWCTPKTNIIELHYCTGAYRITPADVNSRPSSCLTNFLLNGRAVMLEQPRKSGSKVISHMLASHGGEIFLHCLGTGRSPLEDPPSISEGTGGRVTDYRITDYGDFMKENRLMPFPVPQEGHILPAKEATAVLERTTRYWPLVISDTIIFNMASHIDPLPTLITKAELTEDEVVECQKSIYHLVGMESRSEPLPIPAMGTRGKGPKRDEQYRQMWAELDTLLRAHASTSVNHQKVLECLQEIRRPAEEAKESSRKAGKKEEVVVKEERVMTEQSTAELAWQEIQRYKAMSERERSDFEVGNTNNDHFRHRQQTEVSSPPIKKLKTSLEDSQGKQQGGPPSLLAIWTSRINSKYASRHCEFAGRLTAEGNKAELYVNLNKDSTNGTSDKPTSVKQEKRGP</sequence>
<evidence type="ECO:0000313" key="10">
    <source>
        <dbReference type="EMBL" id="CAH1265910.1"/>
    </source>
</evidence>
<dbReference type="EMBL" id="OV696690">
    <property type="protein sequence ID" value="CAH1265910.1"/>
    <property type="molecule type" value="Genomic_DNA"/>
</dbReference>
<keyword evidence="7" id="KW-0131">Cell cycle</keyword>
<evidence type="ECO:0000256" key="6">
    <source>
        <dbReference type="ARBA" id="ARBA00023242"/>
    </source>
</evidence>
<reference evidence="10" key="1">
    <citation type="submission" date="2022-01" db="EMBL/GenBank/DDBJ databases">
        <authorList>
            <person name="Braso-Vives M."/>
        </authorList>
    </citation>
    <scope>NUCLEOTIDE SEQUENCE</scope>
</reference>
<dbReference type="OrthoDB" id="5844105at2759"/>
<evidence type="ECO:0000256" key="3">
    <source>
        <dbReference type="ARBA" id="ARBA00022490"/>
    </source>
</evidence>
<feature type="region of interest" description="Disordered" evidence="9">
    <location>
        <begin position="625"/>
        <end position="673"/>
    </location>
</feature>
<dbReference type="GO" id="GO:0051301">
    <property type="term" value="P:cell division"/>
    <property type="evidence" value="ECO:0007669"/>
    <property type="project" value="UniProtKB-KW"/>
</dbReference>
<proteinExistence type="inferred from homology"/>
<evidence type="ECO:0000313" key="11">
    <source>
        <dbReference type="Proteomes" id="UP000838412"/>
    </source>
</evidence>
<evidence type="ECO:0000256" key="2">
    <source>
        <dbReference type="ARBA" id="ARBA00004496"/>
    </source>
</evidence>
<keyword evidence="5" id="KW-0498">Mitosis</keyword>
<feature type="compositionally biased region" description="Polar residues" evidence="9">
    <location>
        <begin position="710"/>
        <end position="724"/>
    </location>
</feature>
<dbReference type="GO" id="GO:0007346">
    <property type="term" value="P:regulation of mitotic cell cycle"/>
    <property type="evidence" value="ECO:0007669"/>
    <property type="project" value="TreeGrafter"/>
</dbReference>
<name>A0A8J9ZYH0_BRALA</name>
<dbReference type="Pfam" id="PF10221">
    <property type="entry name" value="Mat89Bb"/>
    <property type="match status" value="1"/>
</dbReference>
<protein>
    <submittedName>
        <fullName evidence="10">INTS13 protein</fullName>
    </submittedName>
</protein>
<keyword evidence="3" id="KW-0963">Cytoplasm</keyword>
<dbReference type="AlphaFoldDB" id="A0A8J9ZYH0"/>
<comment type="subcellular location">
    <subcellularLocation>
        <location evidence="2">Cytoplasm</location>
    </subcellularLocation>
    <subcellularLocation>
        <location evidence="1">Nucleus</location>
    </subcellularLocation>
</comment>
<evidence type="ECO:0000256" key="5">
    <source>
        <dbReference type="ARBA" id="ARBA00022776"/>
    </source>
</evidence>
<keyword evidence="11" id="KW-1185">Reference proteome</keyword>
<dbReference type="Proteomes" id="UP000838412">
    <property type="component" value="Chromosome 5"/>
</dbReference>
<feature type="region of interest" description="Disordered" evidence="9">
    <location>
        <begin position="709"/>
        <end position="731"/>
    </location>
</feature>